<gene>
    <name evidence="2" type="ORF">BLNAU_13848</name>
</gene>
<dbReference type="Proteomes" id="UP001281761">
    <property type="component" value="Unassembled WGS sequence"/>
</dbReference>
<protein>
    <submittedName>
        <fullName evidence="2">Uncharacterized protein</fullName>
    </submittedName>
</protein>
<evidence type="ECO:0000256" key="1">
    <source>
        <dbReference type="SAM" id="SignalP"/>
    </source>
</evidence>
<feature type="chain" id="PRO_5045952722" evidence="1">
    <location>
        <begin position="18"/>
        <end position="1635"/>
    </location>
</feature>
<dbReference type="InterPro" id="IPR011050">
    <property type="entry name" value="Pectin_lyase_fold/virulence"/>
</dbReference>
<sequence>MISLALVFFALIFGDAAESIHESTEAKSLSILLASHLSQENDFSTMQISIELESDAYFGLNLPILSQTLSLVGSKKTTLVPLRDRDTNYQATESTSFTSKSLRNSILVVENSTVHISSFHFKQPSPDQSSPSTPNQITASTTLHSAIIMDSAAILSDSSFEVSCGISPLLVMPSSSPTSTASSSVVILACSLRTVDNLLGSFCLASNAESDSLLVDVSISGIHLHSSHFIGSHGVACSTESHHNSIVGRSSIASSEISNLTSSNPGTLSKSTMEQLISGSVCSHVDDALYGTATASLTTSASSLCLNSSVLECVTHHIQTAQNEEKTTFTIGAATDRSQYSAQTAANLFENCIFLTTTPSTSFHIIEKLKVKDPFKIIGCDFKVYFASSFVGAVNLKAEKGAFPLLLIDSSSLIFSTSGTPGSSNQLTMTYAFNIHLVSSNFTTPSAQQTSCARTIVTSNSLAFTLFSNCIFERQSTNMSGSCFFGSDSSSINFWTSCQFSHCEAGSHGGVTYISNSVCTVSHCEFSSNTAKQRGGVFLFSWMTLVDLSDCHFRDNEAKEVYSEKNPNLTHYRGNDMCLIDSSAAKVSSTTNGCTSSSSSPKIGFFSSASLNGNLTTEDTILPNPLITTLPKAAGEWWVEMSGSGADCTASNPCSTLSDVVSISESTPGFNLVHVDSGIFTLAETTLAMSVEFQGMGWDVNSTTFSQIRTSGMTVSGSGNVSLTSLSLHPSSPSATLVSLDSATAKLRVSNVWVEEIADHTVALFSFSSGSATFELSVLNTISLTQTAAISISGTATLSAKRCWFMEISRKSGNGGSVIDSSTNGLVSIVNSDFGRCSSSGRAGCCDFTSSGTSSQVQMPDTYFSTNLANQSSDSPLTSFGNDLAFSGFSSNNFNLETIKSISKQPHCLKDASTSSFDGISLNLFEYAVDFPVGSRFSRGTPSSFFTTFNNMMETLSATNTALHLTFSTPQSGPLKAITLVDKQFSMRYAHFTLDLSGNEEICLKGKSYLRVWGGSFTVPFSIQHCPFVVQDSSQLFFWETTISFTIGQHSDSFIRNSGGTTTLHKTNITNTGLDFGSHSFIESTGGTVAFSSMHLCWITSSSNGAVLNAKGTTLTSSLSCFEKCSARNGGALAIELSNSATATITHAATSTFATTFTNCRAIGEDGTFENPTGKGGAIFVNGSTTLSNPLKFFSSSSDNARFEKNFGGEGNDVFVTSAVFSGKTLSQISSFGGGSHSLNFRVVVEDLGVDENEKDEIQNKLLPSPKVSVNGSEPDLYGNPSGKDDDACKWTSSFCATLGYGIQYLTQKGLDGSAVPQTIQFVHNTTYTEKSVVVSDQDVTVTGTSAKSPAQADILRSLVEIDDAMAVGSFLFTVHNKAKLKVTHLDMKSKAGCGVFELLGDGLGLELSDIAVISKEDVTHSCSLVKTASGPVVISKSTFNATRESTKPAIFTTPLIAIFAGSESLSLVSTTFSHLQTTMSPLLDLSTEGTITFDSVSFADMSLSDSTDTLVIVRSLRLSHTVTPLLWPHFNTASTPLLQFVAQDTSLASDAPFFETTLLFYLLLPADEVHAGGSFGDGGLESTHPNCGHFSSHLDSVGGWSSHFGCTVLGVRRIHDEVVLIDCSLSDADVGWMD</sequence>
<dbReference type="EMBL" id="JARBJD010000122">
    <property type="protein sequence ID" value="KAK2951232.1"/>
    <property type="molecule type" value="Genomic_DNA"/>
</dbReference>
<keyword evidence="3" id="KW-1185">Reference proteome</keyword>
<proteinExistence type="predicted"/>
<name>A0ABQ9XFI3_9EUKA</name>
<organism evidence="2 3">
    <name type="scientific">Blattamonas nauphoetae</name>
    <dbReference type="NCBI Taxonomy" id="2049346"/>
    <lineage>
        <taxon>Eukaryota</taxon>
        <taxon>Metamonada</taxon>
        <taxon>Preaxostyla</taxon>
        <taxon>Oxymonadida</taxon>
        <taxon>Blattamonas</taxon>
    </lineage>
</organism>
<reference evidence="2 3" key="1">
    <citation type="journal article" date="2022" name="bioRxiv">
        <title>Genomics of Preaxostyla Flagellates Illuminates Evolutionary Transitions and the Path Towards Mitochondrial Loss.</title>
        <authorList>
            <person name="Novak L.V.F."/>
            <person name="Treitli S.C."/>
            <person name="Pyrih J."/>
            <person name="Halakuc P."/>
            <person name="Pipaliya S.V."/>
            <person name="Vacek V."/>
            <person name="Brzon O."/>
            <person name="Soukal P."/>
            <person name="Eme L."/>
            <person name="Dacks J.B."/>
            <person name="Karnkowska A."/>
            <person name="Elias M."/>
            <person name="Hampl V."/>
        </authorList>
    </citation>
    <scope>NUCLEOTIDE SEQUENCE [LARGE SCALE GENOMIC DNA]</scope>
    <source>
        <strain evidence="2">NAU3</strain>
        <tissue evidence="2">Gut</tissue>
    </source>
</reference>
<keyword evidence="1" id="KW-0732">Signal</keyword>
<evidence type="ECO:0000313" key="3">
    <source>
        <dbReference type="Proteomes" id="UP001281761"/>
    </source>
</evidence>
<dbReference type="SUPFAM" id="SSF51126">
    <property type="entry name" value="Pectin lyase-like"/>
    <property type="match status" value="1"/>
</dbReference>
<accession>A0ABQ9XFI3</accession>
<comment type="caution">
    <text evidence="2">The sequence shown here is derived from an EMBL/GenBank/DDBJ whole genome shotgun (WGS) entry which is preliminary data.</text>
</comment>
<evidence type="ECO:0000313" key="2">
    <source>
        <dbReference type="EMBL" id="KAK2951232.1"/>
    </source>
</evidence>
<feature type="signal peptide" evidence="1">
    <location>
        <begin position="1"/>
        <end position="17"/>
    </location>
</feature>